<proteinExistence type="predicted"/>
<evidence type="ECO:0000256" key="1">
    <source>
        <dbReference type="SAM" id="MobiDB-lite"/>
    </source>
</evidence>
<gene>
    <name evidence="2" type="ORF">B9Z19DRAFT_1087670</name>
</gene>
<sequence length="83" mass="9207">MVILGNVGSSWVGMVVSLLIREDVWDVLKSALDFDHKLVFYHTPRVRGNDRNGHTMIQVLDGGGGRGKGQRYGNLHRGSCRAE</sequence>
<protein>
    <submittedName>
        <fullName evidence="2">Uncharacterized protein</fullName>
    </submittedName>
</protein>
<keyword evidence="3" id="KW-1185">Reference proteome</keyword>
<organism evidence="2 3">
    <name type="scientific">Tuber borchii</name>
    <name type="common">White truffle</name>
    <dbReference type="NCBI Taxonomy" id="42251"/>
    <lineage>
        <taxon>Eukaryota</taxon>
        <taxon>Fungi</taxon>
        <taxon>Dikarya</taxon>
        <taxon>Ascomycota</taxon>
        <taxon>Pezizomycotina</taxon>
        <taxon>Pezizomycetes</taxon>
        <taxon>Pezizales</taxon>
        <taxon>Tuberaceae</taxon>
        <taxon>Tuber</taxon>
    </lineage>
</organism>
<evidence type="ECO:0000313" key="3">
    <source>
        <dbReference type="Proteomes" id="UP000244722"/>
    </source>
</evidence>
<dbReference type="Proteomes" id="UP000244722">
    <property type="component" value="Unassembled WGS sequence"/>
</dbReference>
<dbReference type="AlphaFoldDB" id="A0A2T6ZMV6"/>
<reference evidence="2 3" key="1">
    <citation type="submission" date="2017-04" db="EMBL/GenBank/DDBJ databases">
        <title>Draft genome sequence of Tuber borchii Vittad., a whitish edible truffle.</title>
        <authorList>
            <consortium name="DOE Joint Genome Institute"/>
            <person name="Murat C."/>
            <person name="Kuo A."/>
            <person name="Barry K.W."/>
            <person name="Clum A."/>
            <person name="Dockter R.B."/>
            <person name="Fauchery L."/>
            <person name="Iotti M."/>
            <person name="Kohler A."/>
            <person name="Labutti K."/>
            <person name="Lindquist E.A."/>
            <person name="Lipzen A."/>
            <person name="Ohm R.A."/>
            <person name="Wang M."/>
            <person name="Grigoriev I.V."/>
            <person name="Zambonelli A."/>
            <person name="Martin F.M."/>
        </authorList>
    </citation>
    <scope>NUCLEOTIDE SEQUENCE [LARGE SCALE GENOMIC DNA]</scope>
    <source>
        <strain evidence="2 3">Tbo3840</strain>
    </source>
</reference>
<comment type="caution">
    <text evidence="2">The sequence shown here is derived from an EMBL/GenBank/DDBJ whole genome shotgun (WGS) entry which is preliminary data.</text>
</comment>
<accession>A0A2T6ZMV6</accession>
<feature type="region of interest" description="Disordered" evidence="1">
    <location>
        <begin position="60"/>
        <end position="83"/>
    </location>
</feature>
<evidence type="ECO:0000313" key="2">
    <source>
        <dbReference type="EMBL" id="PUU76744.1"/>
    </source>
</evidence>
<name>A0A2T6ZMV6_TUBBO</name>
<dbReference type="EMBL" id="NESQ01000177">
    <property type="protein sequence ID" value="PUU76744.1"/>
    <property type="molecule type" value="Genomic_DNA"/>
</dbReference>